<dbReference type="GO" id="GO:0004656">
    <property type="term" value="F:procollagen-proline 4-dioxygenase activity"/>
    <property type="evidence" value="ECO:0000318"/>
    <property type="project" value="GO_Central"/>
</dbReference>
<keyword evidence="5" id="KW-1185">Reference proteome</keyword>
<dbReference type="PANTHER" id="PTHR10869">
    <property type="entry name" value="PROLYL 4-HYDROXYLASE ALPHA SUBUNIT"/>
    <property type="match status" value="1"/>
</dbReference>
<evidence type="ECO:0000313" key="4">
    <source>
        <dbReference type="EnsemblPlants" id="PGSC0003DMT400094485"/>
    </source>
</evidence>
<sequence length="137" mass="15622">MILNLCRVFIYRNFLTNEECDHFISLAKDSLEKSMVTDLETGESIESEYRTSTGAFLNKAQDEVVANVEARIAAWTFLPEATVLMYLSDVDKGGETVFPRSEVIPILYDFPVFRVNYLRRKLSFLLNLQAADSKPKA</sequence>
<name>M1DU86_SOLTU</name>
<proteinExistence type="predicted"/>
<evidence type="ECO:0000256" key="1">
    <source>
        <dbReference type="ARBA" id="ARBA00004586"/>
    </source>
</evidence>
<dbReference type="GO" id="GO:0046872">
    <property type="term" value="F:metal ion binding"/>
    <property type="evidence" value="ECO:0007669"/>
    <property type="project" value="UniProtKB-KW"/>
</dbReference>
<dbReference type="InParanoid" id="M1DU86"/>
<reference evidence="5" key="1">
    <citation type="journal article" date="2011" name="Nature">
        <title>Genome sequence and analysis of the tuber crop potato.</title>
        <authorList>
            <consortium name="The Potato Genome Sequencing Consortium"/>
        </authorList>
    </citation>
    <scope>NUCLEOTIDE SEQUENCE [LARGE SCALE GENOMIC DNA]</scope>
    <source>
        <strain evidence="5">cv. DM1-3 516 R44</strain>
    </source>
</reference>
<dbReference type="AlphaFoldDB" id="M1DU86"/>
<dbReference type="EnsemblPlants" id="PGSC0003DMT400094485">
    <property type="protein sequence ID" value="PGSC0003DMT400094485"/>
    <property type="gene ID" value="PGSC0003DMG400044056"/>
</dbReference>
<organism evidence="4 5">
    <name type="scientific">Solanum tuberosum</name>
    <name type="common">Potato</name>
    <dbReference type="NCBI Taxonomy" id="4113"/>
    <lineage>
        <taxon>Eukaryota</taxon>
        <taxon>Viridiplantae</taxon>
        <taxon>Streptophyta</taxon>
        <taxon>Embryophyta</taxon>
        <taxon>Tracheophyta</taxon>
        <taxon>Spermatophyta</taxon>
        <taxon>Magnoliopsida</taxon>
        <taxon>eudicotyledons</taxon>
        <taxon>Gunneridae</taxon>
        <taxon>Pentapetalae</taxon>
        <taxon>asterids</taxon>
        <taxon>lamiids</taxon>
        <taxon>Solanales</taxon>
        <taxon>Solanaceae</taxon>
        <taxon>Solanoideae</taxon>
        <taxon>Solaneae</taxon>
        <taxon>Solanum</taxon>
    </lineage>
</organism>
<keyword evidence="3" id="KW-0408">Iron</keyword>
<evidence type="ECO:0000256" key="2">
    <source>
        <dbReference type="ARBA" id="ARBA00022723"/>
    </source>
</evidence>
<evidence type="ECO:0000313" key="5">
    <source>
        <dbReference type="Proteomes" id="UP000011115"/>
    </source>
</evidence>
<protein>
    <submittedName>
        <fullName evidence="4">Type 2 proly 4-hydroxylase</fullName>
    </submittedName>
</protein>
<dbReference type="HOGENOM" id="CLU_140031_0_0_1"/>
<dbReference type="PaxDb" id="4113-PGSC0003DMT400094485"/>
<dbReference type="InterPro" id="IPR045054">
    <property type="entry name" value="P4HA-like"/>
</dbReference>
<reference evidence="4" key="2">
    <citation type="submission" date="2015-06" db="UniProtKB">
        <authorList>
            <consortium name="EnsemblPlants"/>
        </authorList>
    </citation>
    <scope>IDENTIFICATION</scope>
    <source>
        <strain evidence="4">DM1-3 516 R44</strain>
    </source>
</reference>
<dbReference type="Gene3D" id="2.60.120.620">
    <property type="entry name" value="q2cbj1_9rhob like domain"/>
    <property type="match status" value="2"/>
</dbReference>
<dbReference type="Gramene" id="PGSC0003DMT400094485">
    <property type="protein sequence ID" value="PGSC0003DMT400094485"/>
    <property type="gene ID" value="PGSC0003DMG400044056"/>
</dbReference>
<keyword evidence="2" id="KW-0479">Metal-binding</keyword>
<accession>M1DU86</accession>
<comment type="subcellular location">
    <subcellularLocation>
        <location evidence="1">Endoplasmic reticulum membrane</location>
    </subcellularLocation>
</comment>
<dbReference type="GO" id="GO:0005789">
    <property type="term" value="C:endoplasmic reticulum membrane"/>
    <property type="evidence" value="ECO:0007669"/>
    <property type="project" value="UniProtKB-SubCell"/>
</dbReference>
<dbReference type="PANTHER" id="PTHR10869:SF238">
    <property type="entry name" value="PROLYL 4-HYDROXYLASE 6-RELATED"/>
    <property type="match status" value="1"/>
</dbReference>
<dbReference type="Proteomes" id="UP000011115">
    <property type="component" value="Unassembled WGS sequence"/>
</dbReference>
<dbReference type="eggNOG" id="KOG1591">
    <property type="taxonomic scope" value="Eukaryota"/>
</dbReference>
<evidence type="ECO:0000256" key="3">
    <source>
        <dbReference type="ARBA" id="ARBA00023004"/>
    </source>
</evidence>
<dbReference type="GO" id="GO:0005783">
    <property type="term" value="C:endoplasmic reticulum"/>
    <property type="evidence" value="ECO:0000318"/>
    <property type="project" value="GO_Central"/>
</dbReference>